<comment type="caution">
    <text evidence="1">The sequence shown here is derived from an EMBL/GenBank/DDBJ whole genome shotgun (WGS) entry which is preliminary data.</text>
</comment>
<evidence type="ECO:0000313" key="1">
    <source>
        <dbReference type="EMBL" id="TFI57513.1"/>
    </source>
</evidence>
<name>A0A4Y8ZNA3_9SPHN</name>
<sequence>MATQRDGAQFPAQLLDWAGNRSGGVRRPFDEASGRPGGQEVFKTHLLAKLERWCSDVGAGVPGTPRVVLLVGGPGNGKTEAIERTMGWLDAALNADGALTQELSDAFRPADGKVVRLVRVDAGKLLSPRREAWSLSIVQDASFVSDGAGKSAAELLLDDLESACADNQAGLYLCCVNRGVLDDALIAATESGRAEPRALVERVTHSVSLLPNAPSCWPLEGYPQVVAWPMDMESLFVAIEEGKLSPAGQVLRHAIDPNLWPAQHACEAGVRCPFCTSRELLSHPREEAAILSMLRWYELGSGKRWSFRDLFSLVSYLLAGHRHETRATDLMPCAWAARLAAADDEAVRNAKPSPRTSAAIFELVAAQYHQALFHLWDREAGPSLLRDIKELQLQDNNTAMGLQWFLTTRRSPYLPGMIDGLLDNFAGLLDPALARPDTVVEVSRSTSYRLRDIDTRFSRSVGEGLEYVRKSRIITAMEVELLRRLAELDTFLSRQDVRKKRPATATRIQRLVRDFACRLVRRSIGVRTMTVLDAPVLQEFQDVVQDRLDDGVFEVAREIELLLNQNQDFEVSLTTTFGQPLPPSTVQALLVVPRRHVQPASPAREGRPDAPLKFLEVGEGSSAQDVALTYDLFKAVKDIKRGMSNASLPRSVLALLDTTSARLAGPIVRDSSVLRRAEIRLGNGVTIEQRRSGFGVVGGSARR</sequence>
<dbReference type="OrthoDB" id="6743475at2"/>
<evidence type="ECO:0000313" key="2">
    <source>
        <dbReference type="Proteomes" id="UP000298213"/>
    </source>
</evidence>
<protein>
    <submittedName>
        <fullName evidence="1">Uncharacterized protein</fullName>
    </submittedName>
</protein>
<keyword evidence="2" id="KW-1185">Reference proteome</keyword>
<proteinExistence type="predicted"/>
<reference evidence="1 2" key="1">
    <citation type="submission" date="2019-03" db="EMBL/GenBank/DDBJ databases">
        <title>Genome sequence of Sphingomonas sp. 17J27-24.</title>
        <authorList>
            <person name="Kim M."/>
            <person name="Maeng S."/>
            <person name="Sathiyaraj S."/>
        </authorList>
    </citation>
    <scope>NUCLEOTIDE SEQUENCE [LARGE SCALE GENOMIC DNA]</scope>
    <source>
        <strain evidence="1 2">17J27-24</strain>
    </source>
</reference>
<dbReference type="InterPro" id="IPR027417">
    <property type="entry name" value="P-loop_NTPase"/>
</dbReference>
<dbReference type="Proteomes" id="UP000298213">
    <property type="component" value="Unassembled WGS sequence"/>
</dbReference>
<gene>
    <name evidence="1" type="ORF">E2493_15020</name>
</gene>
<dbReference type="EMBL" id="SPDV01000030">
    <property type="protein sequence ID" value="TFI57513.1"/>
    <property type="molecule type" value="Genomic_DNA"/>
</dbReference>
<dbReference type="AlphaFoldDB" id="A0A4Y8ZNA3"/>
<dbReference type="SUPFAM" id="SSF52540">
    <property type="entry name" value="P-loop containing nucleoside triphosphate hydrolases"/>
    <property type="match status" value="1"/>
</dbReference>
<organism evidence="1 2">
    <name type="scientific">Sphingomonas parva</name>
    <dbReference type="NCBI Taxonomy" id="2555898"/>
    <lineage>
        <taxon>Bacteria</taxon>
        <taxon>Pseudomonadati</taxon>
        <taxon>Pseudomonadota</taxon>
        <taxon>Alphaproteobacteria</taxon>
        <taxon>Sphingomonadales</taxon>
        <taxon>Sphingomonadaceae</taxon>
        <taxon>Sphingomonas</taxon>
    </lineage>
</organism>
<accession>A0A4Y8ZNA3</accession>